<feature type="compositionally biased region" description="Basic and acidic residues" evidence="1">
    <location>
        <begin position="175"/>
        <end position="203"/>
    </location>
</feature>
<protein>
    <submittedName>
        <fullName evidence="2">Uncharacterized protein</fullName>
    </submittedName>
</protein>
<comment type="caution">
    <text evidence="2">The sequence shown here is derived from an EMBL/GenBank/DDBJ whole genome shotgun (WGS) entry which is preliminary data.</text>
</comment>
<feature type="compositionally biased region" description="Basic and acidic residues" evidence="1">
    <location>
        <begin position="82"/>
        <end position="100"/>
    </location>
</feature>
<name>A0AAQ4DFB8_AMBAM</name>
<evidence type="ECO:0000313" key="3">
    <source>
        <dbReference type="Proteomes" id="UP001321473"/>
    </source>
</evidence>
<evidence type="ECO:0000256" key="1">
    <source>
        <dbReference type="SAM" id="MobiDB-lite"/>
    </source>
</evidence>
<dbReference type="Proteomes" id="UP001321473">
    <property type="component" value="Unassembled WGS sequence"/>
</dbReference>
<feature type="compositionally biased region" description="Basic and acidic residues" evidence="1">
    <location>
        <begin position="15"/>
        <end position="25"/>
    </location>
</feature>
<proteinExistence type="predicted"/>
<sequence length="390" mass="44501">MESRGEDELSSAALKEARARRWNETRKRRRAEETEEERAIRLDKRRKSDAVRKARLAVDSETTSRDEYEEGMPSETESLQLMEERSAVLREAKARRWNESKRRRRAEETEEERAIRLEKRRKSDAARKAREDEGTPSETESLKLMEERSAVLREAKARRRNERKRRRRAEETEEERAIRLDKRRKSDSARKARLAADSESASRDEDEGTPSETERRKTEFATRLSEFHAATREFHRRFTNNPLVILCGVRERLWPAQGLALAAGTPQCSGEDGEHDLIFSREGHVGAVMGACAARGYSLATLPVPGVGTQTEMRQEDLDYTFRLTLVLAAWAPCQACDVAYHCASCAACGTSKSRIHLSQEPWYNPSDASKVGITGSCAECRRSSPVRVE</sequence>
<feature type="compositionally biased region" description="Basic and acidic residues" evidence="1">
    <location>
        <begin position="37"/>
        <end position="66"/>
    </location>
</feature>
<dbReference type="EMBL" id="JARKHS020031457">
    <property type="protein sequence ID" value="KAK8761158.1"/>
    <property type="molecule type" value="Genomic_DNA"/>
</dbReference>
<keyword evidence="3" id="KW-1185">Reference proteome</keyword>
<dbReference type="AlphaFoldDB" id="A0AAQ4DFB8"/>
<accession>A0AAQ4DFB8</accession>
<reference evidence="2 3" key="1">
    <citation type="journal article" date="2023" name="Arcadia Sci">
        <title>De novo assembly of a long-read Amblyomma americanum tick genome.</title>
        <authorList>
            <person name="Chou S."/>
            <person name="Poskanzer K.E."/>
            <person name="Rollins M."/>
            <person name="Thuy-Boun P.S."/>
        </authorList>
    </citation>
    <scope>NUCLEOTIDE SEQUENCE [LARGE SCALE GENOMIC DNA]</scope>
    <source>
        <strain evidence="2">F_SG_1</strain>
        <tissue evidence="2">Salivary glands</tissue>
    </source>
</reference>
<feature type="region of interest" description="Disordered" evidence="1">
    <location>
        <begin position="1"/>
        <end position="219"/>
    </location>
</feature>
<feature type="compositionally biased region" description="Basic and acidic residues" evidence="1">
    <location>
        <begin position="140"/>
        <end position="155"/>
    </location>
</feature>
<organism evidence="2 3">
    <name type="scientific">Amblyomma americanum</name>
    <name type="common">Lone star tick</name>
    <dbReference type="NCBI Taxonomy" id="6943"/>
    <lineage>
        <taxon>Eukaryota</taxon>
        <taxon>Metazoa</taxon>
        <taxon>Ecdysozoa</taxon>
        <taxon>Arthropoda</taxon>
        <taxon>Chelicerata</taxon>
        <taxon>Arachnida</taxon>
        <taxon>Acari</taxon>
        <taxon>Parasitiformes</taxon>
        <taxon>Ixodida</taxon>
        <taxon>Ixodoidea</taxon>
        <taxon>Ixodidae</taxon>
        <taxon>Amblyomminae</taxon>
        <taxon>Amblyomma</taxon>
    </lineage>
</organism>
<gene>
    <name evidence="2" type="ORF">V5799_027573</name>
</gene>
<evidence type="ECO:0000313" key="2">
    <source>
        <dbReference type="EMBL" id="KAK8761158.1"/>
    </source>
</evidence>
<feature type="compositionally biased region" description="Basic and acidic residues" evidence="1">
    <location>
        <begin position="112"/>
        <end position="133"/>
    </location>
</feature>
<feature type="compositionally biased region" description="Basic residues" evidence="1">
    <location>
        <begin position="156"/>
        <end position="167"/>
    </location>
</feature>